<keyword evidence="3" id="KW-1185">Reference proteome</keyword>
<keyword evidence="1" id="KW-0732">Signal</keyword>
<evidence type="ECO:0000313" key="3">
    <source>
        <dbReference type="Proteomes" id="UP001177003"/>
    </source>
</evidence>
<feature type="signal peptide" evidence="1">
    <location>
        <begin position="1"/>
        <end position="25"/>
    </location>
</feature>
<dbReference type="AlphaFoldDB" id="A0AA36DXC9"/>
<accession>A0AA36DXC9</accession>
<organism evidence="2 3">
    <name type="scientific">Lactuca saligna</name>
    <name type="common">Willowleaf lettuce</name>
    <dbReference type="NCBI Taxonomy" id="75948"/>
    <lineage>
        <taxon>Eukaryota</taxon>
        <taxon>Viridiplantae</taxon>
        <taxon>Streptophyta</taxon>
        <taxon>Embryophyta</taxon>
        <taxon>Tracheophyta</taxon>
        <taxon>Spermatophyta</taxon>
        <taxon>Magnoliopsida</taxon>
        <taxon>eudicotyledons</taxon>
        <taxon>Gunneridae</taxon>
        <taxon>Pentapetalae</taxon>
        <taxon>asterids</taxon>
        <taxon>campanulids</taxon>
        <taxon>Asterales</taxon>
        <taxon>Asteraceae</taxon>
        <taxon>Cichorioideae</taxon>
        <taxon>Cichorieae</taxon>
        <taxon>Lactucinae</taxon>
        <taxon>Lactuca</taxon>
    </lineage>
</organism>
<protein>
    <submittedName>
        <fullName evidence="2">Uncharacterized protein</fullName>
    </submittedName>
</protein>
<reference evidence="2" key="1">
    <citation type="submission" date="2023-04" db="EMBL/GenBank/DDBJ databases">
        <authorList>
            <person name="Vijverberg K."/>
            <person name="Xiong W."/>
            <person name="Schranz E."/>
        </authorList>
    </citation>
    <scope>NUCLEOTIDE SEQUENCE</scope>
</reference>
<sequence length="176" mass="20372">MATSKFHVILYVSLLFALIFTLTEADSTITEAVVGSDNCEAFRIEVDKLISKIQALESFIDKRNQELKSKDEIIAQKEKDCITSLQSESFVEIRWKEHGKSAFKSFMQKVLEKKEQARKWAGPHVETIKTKWVSLVIEQYLQPLAKNINYVYIESKDVAIQQWVRITRKINAFLQA</sequence>
<evidence type="ECO:0000256" key="1">
    <source>
        <dbReference type="SAM" id="SignalP"/>
    </source>
</evidence>
<dbReference type="Proteomes" id="UP001177003">
    <property type="component" value="Chromosome 3"/>
</dbReference>
<proteinExistence type="predicted"/>
<name>A0AA36DXC9_LACSI</name>
<evidence type="ECO:0000313" key="2">
    <source>
        <dbReference type="EMBL" id="CAI9274976.1"/>
    </source>
</evidence>
<gene>
    <name evidence="2" type="ORF">LSALG_LOCUS15020</name>
</gene>
<feature type="chain" id="PRO_5041448534" evidence="1">
    <location>
        <begin position="26"/>
        <end position="176"/>
    </location>
</feature>
<dbReference type="EMBL" id="OX465079">
    <property type="protein sequence ID" value="CAI9274976.1"/>
    <property type="molecule type" value="Genomic_DNA"/>
</dbReference>